<name>A0A8J5MFE1_9STRA</name>
<protein>
    <submittedName>
        <fullName evidence="2">Uncharacterized protein</fullName>
    </submittedName>
</protein>
<feature type="compositionally biased region" description="Basic and acidic residues" evidence="1">
    <location>
        <begin position="1"/>
        <end position="12"/>
    </location>
</feature>
<evidence type="ECO:0000313" key="2">
    <source>
        <dbReference type="EMBL" id="KAG6958164.1"/>
    </source>
</evidence>
<dbReference type="AlphaFoldDB" id="A0A8J5MFE1"/>
<evidence type="ECO:0000313" key="3">
    <source>
        <dbReference type="Proteomes" id="UP000709295"/>
    </source>
</evidence>
<evidence type="ECO:0000256" key="1">
    <source>
        <dbReference type="SAM" id="MobiDB-lite"/>
    </source>
</evidence>
<sequence length="106" mass="11963">MKRLTKKDDGNPSKRPRTQASRKTLFVDVAVKSYSFSQVGPENILEECAKFEALIDRLGSPTEREAEYGIITSVLLVCATNYSRSFMNKFKSNPGIRAQTYAHDNQ</sequence>
<keyword evidence="3" id="KW-1185">Reference proteome</keyword>
<feature type="region of interest" description="Disordered" evidence="1">
    <location>
        <begin position="1"/>
        <end position="20"/>
    </location>
</feature>
<comment type="caution">
    <text evidence="2">The sequence shown here is derived from an EMBL/GenBank/DDBJ whole genome shotgun (WGS) entry which is preliminary data.</text>
</comment>
<dbReference type="EMBL" id="JAENGY010000685">
    <property type="protein sequence ID" value="KAG6958164.1"/>
    <property type="molecule type" value="Genomic_DNA"/>
</dbReference>
<proteinExistence type="predicted"/>
<organism evidence="2 3">
    <name type="scientific">Phytophthora aleatoria</name>
    <dbReference type="NCBI Taxonomy" id="2496075"/>
    <lineage>
        <taxon>Eukaryota</taxon>
        <taxon>Sar</taxon>
        <taxon>Stramenopiles</taxon>
        <taxon>Oomycota</taxon>
        <taxon>Peronosporomycetes</taxon>
        <taxon>Peronosporales</taxon>
        <taxon>Peronosporaceae</taxon>
        <taxon>Phytophthora</taxon>
    </lineage>
</organism>
<reference evidence="2" key="1">
    <citation type="submission" date="2021-01" db="EMBL/GenBank/DDBJ databases">
        <title>Phytophthora aleatoria, a newly-described species from Pinus radiata is distinct from Phytophthora cactorum isolates based on comparative genomics.</title>
        <authorList>
            <person name="Mcdougal R."/>
            <person name="Panda P."/>
            <person name="Williams N."/>
            <person name="Studholme D.J."/>
        </authorList>
    </citation>
    <scope>NUCLEOTIDE SEQUENCE</scope>
    <source>
        <strain evidence="2">NZFS 4037</strain>
    </source>
</reference>
<gene>
    <name evidence="2" type="ORF">JG688_00010632</name>
</gene>
<accession>A0A8J5MFE1</accession>
<dbReference type="Proteomes" id="UP000709295">
    <property type="component" value="Unassembled WGS sequence"/>
</dbReference>